<keyword evidence="2" id="KW-1185">Reference proteome</keyword>
<dbReference type="Proteomes" id="UP000230002">
    <property type="component" value="Unassembled WGS sequence"/>
</dbReference>
<name>A0A2G8S890_9APHY</name>
<accession>A0A2G8S890</accession>
<gene>
    <name evidence="1" type="ORF">GSI_07913</name>
</gene>
<comment type="caution">
    <text evidence="1">The sequence shown here is derived from an EMBL/GenBank/DDBJ whole genome shotgun (WGS) entry which is preliminary data.</text>
</comment>
<protein>
    <submittedName>
        <fullName evidence="1">Uncharacterized protein</fullName>
    </submittedName>
</protein>
<dbReference type="EMBL" id="AYKW01000017">
    <property type="protein sequence ID" value="PIL30002.1"/>
    <property type="molecule type" value="Genomic_DNA"/>
</dbReference>
<organism evidence="1 2">
    <name type="scientific">Ganoderma sinense ZZ0214-1</name>
    <dbReference type="NCBI Taxonomy" id="1077348"/>
    <lineage>
        <taxon>Eukaryota</taxon>
        <taxon>Fungi</taxon>
        <taxon>Dikarya</taxon>
        <taxon>Basidiomycota</taxon>
        <taxon>Agaricomycotina</taxon>
        <taxon>Agaricomycetes</taxon>
        <taxon>Polyporales</taxon>
        <taxon>Polyporaceae</taxon>
        <taxon>Ganoderma</taxon>
    </lineage>
</organism>
<sequence>MIMHDKRLHILDRAGDVAAFALAKPDVREIFRSQFSVNDELARTFKVMREEDYYSSGIVGKLVWWDRNVWSDQKSFDLWMFLIMGRLNDGKGYINLPREDMKICVTHFANCTSPQKDQILSAMHWSMGFSVPLAMLARWSGRRALYLPMNGLQRLLLGVWMYAELSWISREMWYLHRIRDKDAAARVIVNLFGSFDQAFEAMGFDYSEPRDSDASD</sequence>
<evidence type="ECO:0000313" key="2">
    <source>
        <dbReference type="Proteomes" id="UP000230002"/>
    </source>
</evidence>
<evidence type="ECO:0000313" key="1">
    <source>
        <dbReference type="EMBL" id="PIL30002.1"/>
    </source>
</evidence>
<dbReference type="OrthoDB" id="2752228at2759"/>
<dbReference type="AlphaFoldDB" id="A0A2G8S890"/>
<proteinExistence type="predicted"/>
<reference evidence="1 2" key="1">
    <citation type="journal article" date="2015" name="Sci. Rep.">
        <title>Chromosome-level genome map provides insights into diverse defense mechanisms in the medicinal fungus Ganoderma sinense.</title>
        <authorList>
            <person name="Zhu Y."/>
            <person name="Xu J."/>
            <person name="Sun C."/>
            <person name="Zhou S."/>
            <person name="Xu H."/>
            <person name="Nelson D.R."/>
            <person name="Qian J."/>
            <person name="Song J."/>
            <person name="Luo H."/>
            <person name="Xiang L."/>
            <person name="Li Y."/>
            <person name="Xu Z."/>
            <person name="Ji A."/>
            <person name="Wang L."/>
            <person name="Lu S."/>
            <person name="Hayward A."/>
            <person name="Sun W."/>
            <person name="Li X."/>
            <person name="Schwartz D.C."/>
            <person name="Wang Y."/>
            <person name="Chen S."/>
        </authorList>
    </citation>
    <scope>NUCLEOTIDE SEQUENCE [LARGE SCALE GENOMIC DNA]</scope>
    <source>
        <strain evidence="1 2">ZZ0214-1</strain>
    </source>
</reference>